<evidence type="ECO:0000313" key="3">
    <source>
        <dbReference type="Proteomes" id="UP000327000"/>
    </source>
</evidence>
<dbReference type="Pfam" id="PF14196">
    <property type="entry name" value="ATC_hydrolase"/>
    <property type="match status" value="1"/>
</dbReference>
<accession>A0A5N5WA19</accession>
<proteinExistence type="predicted"/>
<protein>
    <submittedName>
        <fullName evidence="2">Transcriptional regulator</fullName>
    </submittedName>
</protein>
<feature type="region of interest" description="Disordered" evidence="1">
    <location>
        <begin position="1"/>
        <end position="29"/>
    </location>
</feature>
<organism evidence="2 3">
    <name type="scientific">Streptomyces mobaraensis</name>
    <name type="common">Streptoverticillium mobaraense</name>
    <dbReference type="NCBI Taxonomy" id="35621"/>
    <lineage>
        <taxon>Bacteria</taxon>
        <taxon>Bacillati</taxon>
        <taxon>Actinomycetota</taxon>
        <taxon>Actinomycetes</taxon>
        <taxon>Kitasatosporales</taxon>
        <taxon>Streptomycetaceae</taxon>
        <taxon>Streptomyces</taxon>
    </lineage>
</organism>
<reference evidence="2 3" key="1">
    <citation type="journal article" date="2019" name="Microb. Cell Fact.">
        <title>Exploring novel herbicidin analogues by transcriptional regulator overexpression and MS/MS molecular networking.</title>
        <authorList>
            <person name="Shi Y."/>
            <person name="Gu R."/>
            <person name="Li Y."/>
            <person name="Wang X."/>
            <person name="Ren W."/>
            <person name="Li X."/>
            <person name="Wang L."/>
            <person name="Xie Y."/>
            <person name="Hong B."/>
        </authorList>
    </citation>
    <scope>NUCLEOTIDE SEQUENCE [LARGE SCALE GENOMIC DNA]</scope>
    <source>
        <strain evidence="2 3">US-43</strain>
    </source>
</reference>
<feature type="compositionally biased region" description="Low complexity" evidence="1">
    <location>
        <begin position="1"/>
        <end position="20"/>
    </location>
</feature>
<dbReference type="AlphaFoldDB" id="A0A5N5WA19"/>
<dbReference type="Proteomes" id="UP000327000">
    <property type="component" value="Unassembled WGS sequence"/>
</dbReference>
<gene>
    <name evidence="2" type="ORF">FRZ00_11405</name>
</gene>
<dbReference type="InterPro" id="IPR026002">
    <property type="entry name" value="ATC_hydrolase-like"/>
</dbReference>
<dbReference type="EMBL" id="VOKX01000016">
    <property type="protein sequence ID" value="KAB7847304.1"/>
    <property type="molecule type" value="Genomic_DNA"/>
</dbReference>
<dbReference type="OrthoDB" id="597825at2"/>
<keyword evidence="3" id="KW-1185">Reference proteome</keyword>
<comment type="caution">
    <text evidence="2">The sequence shown here is derived from an EMBL/GenBank/DDBJ whole genome shotgun (WGS) entry which is preliminary data.</text>
</comment>
<dbReference type="RefSeq" id="WP_152263335.1">
    <property type="nucleotide sequence ID" value="NZ_VOKX01000016.1"/>
</dbReference>
<sequence>MTDTTRTPSAPTAPTGPAAEGGDGADKRAQTRRMLGDRLRRYLELEAERGPEEAREVLLDGYPERQAARMGPLITGCSLAEGFGRALPRFAAMGFLEEAIDVSTDDEDVVMEVCRTCMCLTAAEDIGLSEPRPVLCELDFEATRRAFPEMSAESLRRQTDGHHVCVFRYARPRPAASDGPS</sequence>
<evidence type="ECO:0000313" key="2">
    <source>
        <dbReference type="EMBL" id="KAB7847304.1"/>
    </source>
</evidence>
<evidence type="ECO:0000256" key="1">
    <source>
        <dbReference type="SAM" id="MobiDB-lite"/>
    </source>
</evidence>
<name>A0A5N5WA19_STRMB</name>